<keyword evidence="7" id="KW-1133">Transmembrane helix</keyword>
<proteinExistence type="inferred from homology"/>
<dbReference type="Gene3D" id="3.90.550.50">
    <property type="match status" value="1"/>
</dbReference>
<accession>A0A0J1B5T9</accession>
<evidence type="ECO:0000256" key="2">
    <source>
        <dbReference type="ARBA" id="ARBA00008661"/>
    </source>
</evidence>
<dbReference type="GeneID" id="28980647"/>
<keyword evidence="3 10" id="KW-0328">Glycosyltransferase</keyword>
<evidence type="ECO:0000256" key="10">
    <source>
        <dbReference type="RuleBase" id="RU363063"/>
    </source>
</evidence>
<dbReference type="GO" id="GO:0000139">
    <property type="term" value="C:Golgi membrane"/>
    <property type="evidence" value="ECO:0007669"/>
    <property type="project" value="UniProtKB-SubCell"/>
</dbReference>
<evidence type="ECO:0000256" key="8">
    <source>
        <dbReference type="ARBA" id="ARBA00023034"/>
    </source>
</evidence>
<evidence type="ECO:0000256" key="11">
    <source>
        <dbReference type="SAM" id="MobiDB-lite"/>
    </source>
</evidence>
<dbReference type="PANTHER" id="PTHR11214:SF351">
    <property type="entry name" value="BETA-1,3-GALACTOSYLTRANSFERASE PVG3"/>
    <property type="match status" value="1"/>
</dbReference>
<dbReference type="GO" id="GO:0051072">
    <property type="term" value="P:4,6-pyruvylated galactose residue biosynthetic process"/>
    <property type="evidence" value="ECO:0007669"/>
    <property type="project" value="TreeGrafter"/>
</dbReference>
<evidence type="ECO:0000256" key="7">
    <source>
        <dbReference type="ARBA" id="ARBA00022989"/>
    </source>
</evidence>
<keyword evidence="8 10" id="KW-0333">Golgi apparatus</keyword>
<feature type="non-terminal residue" evidence="12">
    <location>
        <position position="326"/>
    </location>
</feature>
<keyword evidence="5" id="KW-0812">Transmembrane</keyword>
<evidence type="ECO:0000313" key="13">
    <source>
        <dbReference type="Proteomes" id="UP000053611"/>
    </source>
</evidence>
<name>A0A0J1B5T9_9TREE</name>
<dbReference type="AlphaFoldDB" id="A0A0J1B5T9"/>
<evidence type="ECO:0000313" key="12">
    <source>
        <dbReference type="EMBL" id="KLT43079.1"/>
    </source>
</evidence>
<keyword evidence="4" id="KW-0808">Transferase</keyword>
<dbReference type="InterPro" id="IPR002659">
    <property type="entry name" value="Glyco_trans_31"/>
</dbReference>
<reference evidence="12 13" key="1">
    <citation type="submission" date="2015-03" db="EMBL/GenBank/DDBJ databases">
        <title>Genomics and transcriptomics of the oil-accumulating basidiomycete yeast T. oleaginosus allow insights into substrate utilization and the diverse evolutionary trajectories of mating systems in fungi.</title>
        <authorList>
            <consortium name="DOE Joint Genome Institute"/>
            <person name="Kourist R."/>
            <person name="Kracht O."/>
            <person name="Bracharz F."/>
            <person name="Lipzen A."/>
            <person name="Nolan M."/>
            <person name="Ohm R."/>
            <person name="Grigoriev I."/>
            <person name="Sun S."/>
            <person name="Heitman J."/>
            <person name="Bruck T."/>
            <person name="Nowrousian M."/>
        </authorList>
    </citation>
    <scope>NUCLEOTIDE SEQUENCE [LARGE SCALE GENOMIC DNA]</scope>
    <source>
        <strain evidence="12 13">IBC0246</strain>
    </source>
</reference>
<evidence type="ECO:0000256" key="5">
    <source>
        <dbReference type="ARBA" id="ARBA00022692"/>
    </source>
</evidence>
<dbReference type="Pfam" id="PF01762">
    <property type="entry name" value="Galactosyl_T"/>
    <property type="match status" value="1"/>
</dbReference>
<organism evidence="12 13">
    <name type="scientific">Cutaneotrichosporon oleaginosum</name>
    <dbReference type="NCBI Taxonomy" id="879819"/>
    <lineage>
        <taxon>Eukaryota</taxon>
        <taxon>Fungi</taxon>
        <taxon>Dikarya</taxon>
        <taxon>Basidiomycota</taxon>
        <taxon>Agaricomycotina</taxon>
        <taxon>Tremellomycetes</taxon>
        <taxon>Trichosporonales</taxon>
        <taxon>Trichosporonaceae</taxon>
        <taxon>Cutaneotrichosporon</taxon>
    </lineage>
</organism>
<sequence length="326" mass="37145">ELQRSFEEPDFALLSGRQPHQIGCDVPLEGENAGTLIFLGIFSSASARQRRDLYRRVVLPDFPPDLFTVKFILGQQAPVEGLNPSQRIASAKLTKDVQEEMAEFGDMVMLDIVDNIDFGKTHAYFKWVAHEFAGHGLVKGRPRFVMKADDDTFLVMPNLVSSFIDLDCSRNYYWGTSAGRSGYFQDYFRGLAYALSWPLVSWIGSADMPSAHVVKIEDARTGQWLRMLDKTTDPVTRFDMGWNMGDWNQLHVTVDTVALHWLKMDDWVEEQVKKIHDIWMLAGRPYEPDNGIARHISIASGKRKPEAATAEKQRQKEMGWDVQDNV</sequence>
<gene>
    <name evidence="12" type="ORF">CC85DRAFT_230575</name>
</gene>
<feature type="region of interest" description="Disordered" evidence="11">
    <location>
        <begin position="300"/>
        <end position="326"/>
    </location>
</feature>
<evidence type="ECO:0000256" key="9">
    <source>
        <dbReference type="ARBA" id="ARBA00023136"/>
    </source>
</evidence>
<evidence type="ECO:0000256" key="1">
    <source>
        <dbReference type="ARBA" id="ARBA00004323"/>
    </source>
</evidence>
<evidence type="ECO:0000256" key="4">
    <source>
        <dbReference type="ARBA" id="ARBA00022679"/>
    </source>
</evidence>
<dbReference type="STRING" id="879819.A0A0J1B5T9"/>
<dbReference type="Proteomes" id="UP000053611">
    <property type="component" value="Unassembled WGS sequence"/>
</dbReference>
<dbReference type="OrthoDB" id="2139606at2759"/>
<evidence type="ECO:0000256" key="3">
    <source>
        <dbReference type="ARBA" id="ARBA00022676"/>
    </source>
</evidence>
<keyword evidence="13" id="KW-1185">Reference proteome</keyword>
<dbReference type="EMBL" id="KQ087198">
    <property type="protein sequence ID" value="KLT43079.1"/>
    <property type="molecule type" value="Genomic_DNA"/>
</dbReference>
<keyword evidence="9" id="KW-0472">Membrane</keyword>
<evidence type="ECO:0000256" key="6">
    <source>
        <dbReference type="ARBA" id="ARBA00022968"/>
    </source>
</evidence>
<dbReference type="GO" id="GO:0016758">
    <property type="term" value="F:hexosyltransferase activity"/>
    <property type="evidence" value="ECO:0007669"/>
    <property type="project" value="InterPro"/>
</dbReference>
<feature type="compositionally biased region" description="Basic and acidic residues" evidence="11">
    <location>
        <begin position="303"/>
        <end position="319"/>
    </location>
</feature>
<comment type="subcellular location">
    <subcellularLocation>
        <location evidence="1 10">Golgi apparatus membrane</location>
        <topology evidence="1 10">Single-pass type II membrane protein</topology>
    </subcellularLocation>
</comment>
<comment type="similarity">
    <text evidence="2 10">Belongs to the glycosyltransferase 31 family.</text>
</comment>
<feature type="non-terminal residue" evidence="12">
    <location>
        <position position="1"/>
    </location>
</feature>
<keyword evidence="6" id="KW-0735">Signal-anchor</keyword>
<dbReference type="PANTHER" id="PTHR11214">
    <property type="entry name" value="BETA-1,3-N-ACETYLGLUCOSAMINYLTRANSFERASE"/>
    <property type="match status" value="1"/>
</dbReference>
<protein>
    <recommendedName>
        <fullName evidence="10">Hexosyltransferase</fullName>
        <ecNumber evidence="10">2.4.1.-</ecNumber>
    </recommendedName>
</protein>
<dbReference type="EC" id="2.4.1.-" evidence="10"/>